<name>A0A834W2U1_9FABA</name>
<evidence type="ECO:0000313" key="1">
    <source>
        <dbReference type="EMBL" id="KAF7803736.1"/>
    </source>
</evidence>
<dbReference type="EMBL" id="JAAIUW010000013">
    <property type="protein sequence ID" value="KAF7803736.1"/>
    <property type="molecule type" value="Genomic_DNA"/>
</dbReference>
<keyword evidence="1" id="KW-0328">Glycosyltransferase</keyword>
<organism evidence="1 2">
    <name type="scientific">Senna tora</name>
    <dbReference type="NCBI Taxonomy" id="362788"/>
    <lineage>
        <taxon>Eukaryota</taxon>
        <taxon>Viridiplantae</taxon>
        <taxon>Streptophyta</taxon>
        <taxon>Embryophyta</taxon>
        <taxon>Tracheophyta</taxon>
        <taxon>Spermatophyta</taxon>
        <taxon>Magnoliopsida</taxon>
        <taxon>eudicotyledons</taxon>
        <taxon>Gunneridae</taxon>
        <taxon>Pentapetalae</taxon>
        <taxon>rosids</taxon>
        <taxon>fabids</taxon>
        <taxon>Fabales</taxon>
        <taxon>Fabaceae</taxon>
        <taxon>Caesalpinioideae</taxon>
        <taxon>Cassia clade</taxon>
        <taxon>Senna</taxon>
    </lineage>
</organism>
<protein>
    <submittedName>
        <fullName evidence="1">Putative galactinol--sucrose galactosyltransferase 1</fullName>
    </submittedName>
</protein>
<dbReference type="Proteomes" id="UP000634136">
    <property type="component" value="Unassembled WGS sequence"/>
</dbReference>
<keyword evidence="1" id="KW-0808">Transferase</keyword>
<dbReference type="AlphaFoldDB" id="A0A834W2U1"/>
<comment type="caution">
    <text evidence="1">The sequence shown here is derived from an EMBL/GenBank/DDBJ whole genome shotgun (WGS) entry which is preliminary data.</text>
</comment>
<accession>A0A834W2U1</accession>
<keyword evidence="2" id="KW-1185">Reference proteome</keyword>
<dbReference type="GO" id="GO:0016757">
    <property type="term" value="F:glycosyltransferase activity"/>
    <property type="evidence" value="ECO:0007669"/>
    <property type="project" value="UniProtKB-KW"/>
</dbReference>
<dbReference type="OrthoDB" id="1931189at2759"/>
<gene>
    <name evidence="1" type="ORF">G2W53_042847</name>
</gene>
<evidence type="ECO:0000313" key="2">
    <source>
        <dbReference type="Proteomes" id="UP000634136"/>
    </source>
</evidence>
<sequence>MTVGAGISVAYGNLMVLGKKVLNHVHENNVVSPPSSLSSSTGSVLNGAFLGVSSDRKGSRRVFPIKEERSNNNTNLAISII</sequence>
<proteinExistence type="predicted"/>
<reference evidence="1" key="1">
    <citation type="submission" date="2020-09" db="EMBL/GenBank/DDBJ databases">
        <title>Genome-Enabled Discovery of Anthraquinone Biosynthesis in Senna tora.</title>
        <authorList>
            <person name="Kang S.-H."/>
            <person name="Pandey R.P."/>
            <person name="Lee C.-M."/>
            <person name="Sim J.-S."/>
            <person name="Jeong J.-T."/>
            <person name="Choi B.-S."/>
            <person name="Jung M."/>
            <person name="Ginzburg D."/>
            <person name="Zhao K."/>
            <person name="Won S.Y."/>
            <person name="Oh T.-J."/>
            <person name="Yu Y."/>
            <person name="Kim N.-H."/>
            <person name="Lee O.R."/>
            <person name="Lee T.-H."/>
            <person name="Bashyal P."/>
            <person name="Kim T.-S."/>
            <person name="Lee W.-H."/>
            <person name="Kawkins C."/>
            <person name="Kim C.-K."/>
            <person name="Kim J.S."/>
            <person name="Ahn B.O."/>
            <person name="Rhee S.Y."/>
            <person name="Sohng J.K."/>
        </authorList>
    </citation>
    <scope>NUCLEOTIDE SEQUENCE</scope>
    <source>
        <tissue evidence="1">Leaf</tissue>
    </source>
</reference>